<name>A0ABV2SCU2_9GAMM</name>
<sequence>MGTRADFYIGKGKDAKWIGSIAWDGYRDGIDDSILKAETETQFVDAVKAFFKTRKDVTLPEHGWPWPWEDSSTTDCSYWFFDGQVWDECDDKYIPCKDPEPEDEYDEDYLADKVSIEYPQMDYDNFSAEAGSLRSGVIVVGSI</sequence>
<organism evidence="1 2">
    <name type="scientific">Endozoicomonas lisbonensis</name>
    <dbReference type="NCBI Taxonomy" id="3120522"/>
    <lineage>
        <taxon>Bacteria</taxon>
        <taxon>Pseudomonadati</taxon>
        <taxon>Pseudomonadota</taxon>
        <taxon>Gammaproteobacteria</taxon>
        <taxon>Oceanospirillales</taxon>
        <taxon>Endozoicomonadaceae</taxon>
        <taxon>Endozoicomonas</taxon>
    </lineage>
</organism>
<reference evidence="1 2" key="1">
    <citation type="submission" date="2024-06" db="EMBL/GenBank/DDBJ databases">
        <title>Genomic Encyclopedia of Type Strains, Phase V (KMG-V): Genome sequencing to study the core and pangenomes of soil and plant-associated prokaryotes.</title>
        <authorList>
            <person name="Whitman W."/>
        </authorList>
    </citation>
    <scope>NUCLEOTIDE SEQUENCE [LARGE SCALE GENOMIC DNA]</scope>
    <source>
        <strain evidence="1 2">NE40</strain>
    </source>
</reference>
<proteinExistence type="predicted"/>
<dbReference type="RefSeq" id="WP_354009996.1">
    <property type="nucleotide sequence ID" value="NZ_JBEWTA010000001.1"/>
</dbReference>
<gene>
    <name evidence="1" type="ORF">V5J35_000777</name>
</gene>
<evidence type="ECO:0000313" key="1">
    <source>
        <dbReference type="EMBL" id="MET4755585.1"/>
    </source>
</evidence>
<dbReference type="Proteomes" id="UP001549366">
    <property type="component" value="Unassembled WGS sequence"/>
</dbReference>
<keyword evidence="2" id="KW-1185">Reference proteome</keyword>
<protein>
    <submittedName>
        <fullName evidence="1">Uncharacterized protein</fullName>
    </submittedName>
</protein>
<accession>A0ABV2SCU2</accession>
<comment type="caution">
    <text evidence="1">The sequence shown here is derived from an EMBL/GenBank/DDBJ whole genome shotgun (WGS) entry which is preliminary data.</text>
</comment>
<dbReference type="EMBL" id="JBEWTB010000002">
    <property type="protein sequence ID" value="MET4755585.1"/>
    <property type="molecule type" value="Genomic_DNA"/>
</dbReference>
<evidence type="ECO:0000313" key="2">
    <source>
        <dbReference type="Proteomes" id="UP001549366"/>
    </source>
</evidence>